<dbReference type="SUPFAM" id="SSF46955">
    <property type="entry name" value="Putative DNA-binding domain"/>
    <property type="match status" value="1"/>
</dbReference>
<keyword evidence="8" id="KW-1185">Reference proteome</keyword>
<evidence type="ECO:0000256" key="3">
    <source>
        <dbReference type="ARBA" id="ARBA00023125"/>
    </source>
</evidence>
<organism evidence="7 8">
    <name type="scientific">Noviherbaspirillum humi</name>
    <dbReference type="NCBI Taxonomy" id="1688639"/>
    <lineage>
        <taxon>Bacteria</taxon>
        <taxon>Pseudomonadati</taxon>
        <taxon>Pseudomonadota</taxon>
        <taxon>Betaproteobacteria</taxon>
        <taxon>Burkholderiales</taxon>
        <taxon>Oxalobacteraceae</taxon>
        <taxon>Noviherbaspirillum</taxon>
    </lineage>
</organism>
<keyword evidence="4" id="KW-0804">Transcription</keyword>
<dbReference type="GO" id="GO:0046872">
    <property type="term" value="F:metal ion binding"/>
    <property type="evidence" value="ECO:0007669"/>
    <property type="project" value="InterPro"/>
</dbReference>
<dbReference type="OrthoDB" id="9800334at2"/>
<dbReference type="InterPro" id="IPR047057">
    <property type="entry name" value="MerR_fam"/>
</dbReference>
<dbReference type="PANTHER" id="PTHR30204">
    <property type="entry name" value="REDOX-CYCLING DRUG-SENSING TRANSCRIPTIONAL ACTIVATOR SOXR"/>
    <property type="match status" value="1"/>
</dbReference>
<evidence type="ECO:0000259" key="6">
    <source>
        <dbReference type="PROSITE" id="PS51332"/>
    </source>
</evidence>
<dbReference type="InterPro" id="IPR009061">
    <property type="entry name" value="DNA-bd_dom_put_sf"/>
</dbReference>
<evidence type="ECO:0000313" key="7">
    <source>
        <dbReference type="EMBL" id="SNT37136.1"/>
    </source>
</evidence>
<evidence type="ECO:0000259" key="5">
    <source>
        <dbReference type="PROSITE" id="PS50937"/>
    </source>
</evidence>
<proteinExistence type="predicted"/>
<dbReference type="Proteomes" id="UP000198284">
    <property type="component" value="Unassembled WGS sequence"/>
</dbReference>
<feature type="domain" description="HTH merR-type" evidence="5">
    <location>
        <begin position="4"/>
        <end position="73"/>
    </location>
</feature>
<name>A0A239M369_9BURK</name>
<dbReference type="PROSITE" id="PS50937">
    <property type="entry name" value="HTH_MERR_2"/>
    <property type="match status" value="1"/>
</dbReference>
<dbReference type="PROSITE" id="PS51332">
    <property type="entry name" value="B12_BINDING"/>
    <property type="match status" value="1"/>
</dbReference>
<dbReference type="InterPro" id="IPR036594">
    <property type="entry name" value="Meth_synthase_dom"/>
</dbReference>
<dbReference type="Pfam" id="PF13411">
    <property type="entry name" value="MerR_1"/>
    <property type="match status" value="1"/>
</dbReference>
<dbReference type="Pfam" id="PF02607">
    <property type="entry name" value="B12-binding_2"/>
    <property type="match status" value="1"/>
</dbReference>
<evidence type="ECO:0000256" key="2">
    <source>
        <dbReference type="ARBA" id="ARBA00023015"/>
    </source>
</evidence>
<dbReference type="Gene3D" id="3.40.50.280">
    <property type="entry name" value="Cobalamin-binding domain"/>
    <property type="match status" value="1"/>
</dbReference>
<dbReference type="InterPro" id="IPR006158">
    <property type="entry name" value="Cobalamin-bd"/>
</dbReference>
<dbReference type="GO" id="GO:0003700">
    <property type="term" value="F:DNA-binding transcription factor activity"/>
    <property type="evidence" value="ECO:0007669"/>
    <property type="project" value="InterPro"/>
</dbReference>
<dbReference type="Pfam" id="PF02310">
    <property type="entry name" value="B12-binding"/>
    <property type="match status" value="1"/>
</dbReference>
<keyword evidence="2" id="KW-0805">Transcription regulation</keyword>
<evidence type="ECO:0000256" key="1">
    <source>
        <dbReference type="ARBA" id="ARBA00022491"/>
    </source>
</evidence>
<dbReference type="RefSeq" id="WP_089401789.1">
    <property type="nucleotide sequence ID" value="NZ_FZOT01000030.1"/>
</dbReference>
<keyword evidence="1" id="KW-0678">Repressor</keyword>
<evidence type="ECO:0000313" key="8">
    <source>
        <dbReference type="Proteomes" id="UP000198284"/>
    </source>
</evidence>
<gene>
    <name evidence="7" type="ORF">SAMN06265795_13022</name>
</gene>
<reference evidence="7 8" key="1">
    <citation type="submission" date="2017-06" db="EMBL/GenBank/DDBJ databases">
        <authorList>
            <person name="Kim H.J."/>
            <person name="Triplett B.A."/>
        </authorList>
    </citation>
    <scope>NUCLEOTIDE SEQUENCE [LARGE SCALE GENOMIC DNA]</scope>
    <source>
        <strain evidence="7 8">U15</strain>
    </source>
</reference>
<dbReference type="AlphaFoldDB" id="A0A239M369"/>
<dbReference type="SUPFAM" id="SSF52242">
    <property type="entry name" value="Cobalamin (vitamin B12)-binding domain"/>
    <property type="match status" value="1"/>
</dbReference>
<dbReference type="InterPro" id="IPR003759">
    <property type="entry name" value="Cbl-bd_cap"/>
</dbReference>
<dbReference type="GO" id="GO:0003677">
    <property type="term" value="F:DNA binding"/>
    <property type="evidence" value="ECO:0007669"/>
    <property type="project" value="UniProtKB-KW"/>
</dbReference>
<accession>A0A239M369</accession>
<dbReference type="CDD" id="cd02065">
    <property type="entry name" value="B12-binding_like"/>
    <property type="match status" value="1"/>
</dbReference>
<keyword evidence="3 7" id="KW-0238">DNA-binding</keyword>
<protein>
    <submittedName>
        <fullName evidence="7">DNA-binding transcriptional regulator, MerR family</fullName>
    </submittedName>
</protein>
<dbReference type="EMBL" id="FZOT01000030">
    <property type="protein sequence ID" value="SNT37136.1"/>
    <property type="molecule type" value="Genomic_DNA"/>
</dbReference>
<dbReference type="Gene3D" id="1.10.1660.10">
    <property type="match status" value="1"/>
</dbReference>
<dbReference type="GO" id="GO:0031419">
    <property type="term" value="F:cobalamin binding"/>
    <property type="evidence" value="ECO:0007669"/>
    <property type="project" value="InterPro"/>
</dbReference>
<sequence>MEMLFSIGSVERDTGLSKDTLRVWEKRYSFPQPIRDALGDRSYSIEQVEKLRLLKRLIDSGYRPSKIINLEVLELRALAEQAEKISTRPAHFEKKRDDLRIYLDACKEHRFDDLRRLLSRELLRLGLYRFISEVIAPLNTIIGTLWATGEIAVYEEHLYTESAQVVIRNAISAVSVLPEEGSVGPKILLTTFPYESHGLGLLMAEAIFALEGAKCISLGTQTPIMDIARAAEKQDADIVALSFSEAMNGNHVVEDLSELRSALPRSCEIWAGGSCSVIHRRPPDGIRVLGLEGIGIALADWRQAQPQSQGRP</sequence>
<dbReference type="Gene3D" id="1.10.1240.10">
    <property type="entry name" value="Methionine synthase domain"/>
    <property type="match status" value="1"/>
</dbReference>
<feature type="domain" description="B12-binding" evidence="6">
    <location>
        <begin position="184"/>
        <end position="312"/>
    </location>
</feature>
<dbReference type="CDD" id="cd01104">
    <property type="entry name" value="HTH_MlrA-CarA"/>
    <property type="match status" value="1"/>
</dbReference>
<dbReference type="InterPro" id="IPR036724">
    <property type="entry name" value="Cobalamin-bd_sf"/>
</dbReference>
<dbReference type="SMART" id="SM00422">
    <property type="entry name" value="HTH_MERR"/>
    <property type="match status" value="1"/>
</dbReference>
<evidence type="ECO:0000256" key="4">
    <source>
        <dbReference type="ARBA" id="ARBA00023163"/>
    </source>
</evidence>
<dbReference type="PANTHER" id="PTHR30204:SF69">
    <property type="entry name" value="MERR-FAMILY TRANSCRIPTIONAL REGULATOR"/>
    <property type="match status" value="1"/>
</dbReference>
<dbReference type="InterPro" id="IPR000551">
    <property type="entry name" value="MerR-type_HTH_dom"/>
</dbReference>